<dbReference type="InterPro" id="IPR023214">
    <property type="entry name" value="HAD_sf"/>
</dbReference>
<dbReference type="SFLD" id="SFLDG01129">
    <property type="entry name" value="C1.5:_HAD__Beta-PGM__Phosphata"/>
    <property type="match status" value="1"/>
</dbReference>
<evidence type="ECO:0000313" key="1">
    <source>
        <dbReference type="EMBL" id="KPI88150.1"/>
    </source>
</evidence>
<dbReference type="Proteomes" id="UP000038009">
    <property type="component" value="Unassembled WGS sequence"/>
</dbReference>
<dbReference type="GO" id="GO:0003993">
    <property type="term" value="F:acid phosphatase activity"/>
    <property type="evidence" value="ECO:0007669"/>
    <property type="project" value="TreeGrafter"/>
</dbReference>
<accession>A0A0N1I5R9</accession>
<dbReference type="InterPro" id="IPR036412">
    <property type="entry name" value="HAD-like_sf"/>
</dbReference>
<evidence type="ECO:0000313" key="2">
    <source>
        <dbReference type="Proteomes" id="UP000038009"/>
    </source>
</evidence>
<reference evidence="1 2" key="1">
    <citation type="journal article" date="2015" name="PLoS Pathog.">
        <title>Leptomonas seymouri: Adaptations to the Dixenous Life Cycle Analyzed by Genome Sequencing, Transcriptome Profiling and Co-infection with Leishmania donovani.</title>
        <authorList>
            <person name="Kraeva N."/>
            <person name="Butenko A."/>
            <person name="Hlavacova J."/>
            <person name="Kostygov A."/>
            <person name="Myskova J."/>
            <person name="Grybchuk D."/>
            <person name="Lestinova T."/>
            <person name="Votypka J."/>
            <person name="Volf P."/>
            <person name="Opperdoes F."/>
            <person name="Flegontov P."/>
            <person name="Lukes J."/>
            <person name="Yurchenko V."/>
        </authorList>
    </citation>
    <scope>NUCLEOTIDE SEQUENCE [LARGE SCALE GENOMIC DNA]</scope>
    <source>
        <strain evidence="1 2">ATCC 30220</strain>
    </source>
</reference>
<sequence length="193" mass="21966">MTSGDETLPRVIVFDLDGTLWDPEMYELYGGAPFKPHRTNPSIMIDRQGTEVHLIGETRRVLQDLATHPRWSNTYLAVSSTCDVPQWAAELLQKFTFTNKEGKAVTMGSLFGDRIEVYKANKAKQHQTILRKVQDIDPTVTEFSQMLFFDNQTDNVHYVSRLGVPSCYCSSGMTPGTFERGLELWRKAQKSKI</sequence>
<dbReference type="PANTHER" id="PTHR17901">
    <property type="entry name" value="MAGNESIUM-DEPENDENT PHOSPHATASE 1 MDP1"/>
    <property type="match status" value="1"/>
</dbReference>
<dbReference type="Pfam" id="PF12689">
    <property type="entry name" value="Acid_PPase"/>
    <property type="match status" value="1"/>
</dbReference>
<dbReference type="AlphaFoldDB" id="A0A0N1I5R9"/>
<dbReference type="SFLD" id="SFLDG01131">
    <property type="entry name" value="C1.5.2:_MDP_Like"/>
    <property type="match status" value="1"/>
</dbReference>
<comment type="caution">
    <text evidence="1">The sequence shown here is derived from an EMBL/GenBank/DDBJ whole genome shotgun (WGS) entry which is preliminary data.</text>
</comment>
<dbReference type="PANTHER" id="PTHR17901:SF14">
    <property type="entry name" value="MAGNESIUM-DEPENDENT PHOSPHATASE 1"/>
    <property type="match status" value="1"/>
</dbReference>
<organism evidence="1 2">
    <name type="scientific">Leptomonas seymouri</name>
    <dbReference type="NCBI Taxonomy" id="5684"/>
    <lineage>
        <taxon>Eukaryota</taxon>
        <taxon>Discoba</taxon>
        <taxon>Euglenozoa</taxon>
        <taxon>Kinetoplastea</taxon>
        <taxon>Metakinetoplastina</taxon>
        <taxon>Trypanosomatida</taxon>
        <taxon>Trypanosomatidae</taxon>
        <taxon>Leishmaniinae</taxon>
        <taxon>Leptomonas</taxon>
    </lineage>
</organism>
<dbReference type="NCBIfam" id="TIGR01685">
    <property type="entry name" value="MDP-1"/>
    <property type="match status" value="1"/>
</dbReference>
<gene>
    <name evidence="1" type="ORF">ABL78_2783</name>
</gene>
<evidence type="ECO:0008006" key="3">
    <source>
        <dbReference type="Google" id="ProtNLM"/>
    </source>
</evidence>
<dbReference type="EMBL" id="LJSK01000060">
    <property type="protein sequence ID" value="KPI88150.1"/>
    <property type="molecule type" value="Genomic_DNA"/>
</dbReference>
<dbReference type="Gene3D" id="3.40.50.1000">
    <property type="entry name" value="HAD superfamily/HAD-like"/>
    <property type="match status" value="1"/>
</dbReference>
<dbReference type="NCBIfam" id="TIGR01681">
    <property type="entry name" value="HAD-SF-IIIC"/>
    <property type="match status" value="1"/>
</dbReference>
<keyword evidence="2" id="KW-1185">Reference proteome</keyword>
<name>A0A0N1I5R9_LEPSE</name>
<dbReference type="OrthoDB" id="2865258at2759"/>
<protein>
    <recommendedName>
        <fullName evidence="3">Magnesium-dependent phosphatase-1</fullName>
    </recommendedName>
</protein>
<dbReference type="SUPFAM" id="SSF56784">
    <property type="entry name" value="HAD-like"/>
    <property type="match status" value="1"/>
</dbReference>
<dbReference type="InterPro" id="IPR010036">
    <property type="entry name" value="MDP_1_eu_arc"/>
</dbReference>
<dbReference type="OMA" id="MLFFDNQ"/>
<dbReference type="VEuPathDB" id="TriTrypDB:Lsey_0060_0250"/>
<dbReference type="InterPro" id="IPR010033">
    <property type="entry name" value="HAD_SF_ppase_IIIC"/>
</dbReference>
<dbReference type="SFLD" id="SFLDS00003">
    <property type="entry name" value="Haloacid_Dehalogenase"/>
    <property type="match status" value="1"/>
</dbReference>
<proteinExistence type="predicted"/>